<keyword evidence="6" id="KW-0333">Golgi apparatus</keyword>
<dbReference type="Pfam" id="PF20662">
    <property type="entry name" value="COG4_C"/>
    <property type="match status" value="1"/>
</dbReference>
<dbReference type="InterPro" id="IPR048682">
    <property type="entry name" value="COG4"/>
</dbReference>
<evidence type="ECO:0000256" key="2">
    <source>
        <dbReference type="ARBA" id="ARBA00009215"/>
    </source>
</evidence>
<keyword evidence="7" id="KW-0472">Membrane</keyword>
<feature type="region of interest" description="Disordered" evidence="9">
    <location>
        <begin position="389"/>
        <end position="410"/>
    </location>
</feature>
<dbReference type="Proteomes" id="UP000007350">
    <property type="component" value="Unassembled WGS sequence"/>
</dbReference>
<evidence type="ECO:0000256" key="3">
    <source>
        <dbReference type="ARBA" id="ARBA00020975"/>
    </source>
</evidence>
<accession>K2MV04</accession>
<feature type="domain" description="COG4 transport protein middle alpha-helical bundle" evidence="10">
    <location>
        <begin position="245"/>
        <end position="588"/>
    </location>
</feature>
<dbReference type="InterPro" id="IPR048680">
    <property type="entry name" value="COG4_N"/>
</dbReference>
<dbReference type="Pfam" id="PF08318">
    <property type="entry name" value="COG4_m"/>
    <property type="match status" value="1"/>
</dbReference>
<proteinExistence type="inferred from homology"/>
<protein>
    <recommendedName>
        <fullName evidence="3">Conserved oligomeric Golgi complex subunit 4</fullName>
    </recommendedName>
    <alternativeName>
        <fullName evidence="8">Component of oligomeric Golgi complex 4</fullName>
    </alternativeName>
</protein>
<dbReference type="OrthoDB" id="47059at2759"/>
<dbReference type="Pfam" id="PF20663">
    <property type="entry name" value="COG4_N"/>
    <property type="match status" value="1"/>
</dbReference>
<dbReference type="InterPro" id="IPR048684">
    <property type="entry name" value="COG4_C"/>
</dbReference>
<evidence type="ECO:0000256" key="6">
    <source>
        <dbReference type="ARBA" id="ARBA00023034"/>
    </source>
</evidence>
<dbReference type="Gene3D" id="1.20.58.1970">
    <property type="match status" value="1"/>
</dbReference>
<feature type="region of interest" description="Disordered" evidence="9">
    <location>
        <begin position="561"/>
        <end position="580"/>
    </location>
</feature>
<evidence type="ECO:0000313" key="12">
    <source>
        <dbReference type="Proteomes" id="UP000007350"/>
    </source>
</evidence>
<dbReference type="InterPro" id="IPR013167">
    <property type="entry name" value="COG4_M"/>
</dbReference>
<comment type="caution">
    <text evidence="11">The sequence shown here is derived from an EMBL/GenBank/DDBJ whole genome shotgun (WGS) entry which is preliminary data.</text>
</comment>
<feature type="region of interest" description="Disordered" evidence="9">
    <location>
        <begin position="142"/>
        <end position="236"/>
    </location>
</feature>
<evidence type="ECO:0000256" key="1">
    <source>
        <dbReference type="ARBA" id="ARBA00004395"/>
    </source>
</evidence>
<evidence type="ECO:0000256" key="5">
    <source>
        <dbReference type="ARBA" id="ARBA00022927"/>
    </source>
</evidence>
<dbReference type="PANTHER" id="PTHR24016:SF0">
    <property type="entry name" value="CONSERVED OLIGOMERIC GOLGI COMPLEX SUBUNIT 4"/>
    <property type="match status" value="1"/>
</dbReference>
<dbReference type="GO" id="GO:0000139">
    <property type="term" value="C:Golgi membrane"/>
    <property type="evidence" value="ECO:0007669"/>
    <property type="project" value="UniProtKB-SubCell"/>
</dbReference>
<dbReference type="PANTHER" id="PTHR24016">
    <property type="entry name" value="CONSERVED OLIGOMERIC GOLGI COMPLEX SUBUNIT 4"/>
    <property type="match status" value="1"/>
</dbReference>
<keyword evidence="4" id="KW-0813">Transport</keyword>
<keyword evidence="5" id="KW-0653">Protein transport</keyword>
<dbReference type="SMART" id="SM00762">
    <property type="entry name" value="Cog4"/>
    <property type="match status" value="1"/>
</dbReference>
<keyword evidence="12" id="KW-1185">Reference proteome</keyword>
<evidence type="ECO:0000259" key="10">
    <source>
        <dbReference type="SMART" id="SM00762"/>
    </source>
</evidence>
<sequence>MQHLDNMEDRVDALLRQIAHGAERRDQIVEVVSQAVADTGSLSACVEDVRTVSRRMLISFVDTSSGLARTVGVSASLAERSSRRVKQLDMLLRRVREAQVVANSLQEMRHTVASVNETMHSGDLERIVELIRKYEEANVKLGGRAPPSLLQDYDEDDDDGGMKGHMKGKDADYTDGDEVAPKQQQQQEQQQQQQEMMMGEDGNRDATYLPHSAANKSREEGNKDGNGDVSHSRHHYHHREAASIIASARETAREKLLEKFRVASRSNDKLTIMQATRLLTQLGFPDEGCSLYCTWLCEHTIAALKKMVDRELRKMDDPTEAGMSHLGLVSTVLDAVVAAFENEEEFIRETFGDTGLLKLLTELHCKSTSQCVPVLKDFLKKRQEVLSSVTSAGGRDTNSSSGGGGNARAQFPAGSVEAAAGSPVFPTTSSAAAATVDPRRTDQILEEMSHLVSCCHLYWTFAQSKQQEYKHGMEATGKQHEEQEMMVSVDSLWSSRDNPLMNTVQEILGVFVPLQTLYFEAAFEQALRLQMDALHAAARETSMSGTEGGGDRSAKKRTGVIVHSSSHHHHHQSSKKNETYSTLSAKKTANFMTGLAALYTSTAAAAGGEDEDMLNAAMDHVSITLPDDVFFFLRIAMHRAVNTKSTQIISAVFIACIELVQSKLLPVLQLHTTLPPAAQLQQLQQQREDFTVPSRVLRWTVAAHRTATYARKLAEELRQLARENFSGKDLLRFTEQAEDMDALSRELTTSVEQWVARFAEVCYQAHFTSHLERFSTLSYNLTEEMFYHYELSDPWVQVCVAAADVVLRPLDEYLDTYCFDLFLLALVRRVVKTLWQAILQKSFSGYGALQVDRDVRTLRTFFLGRAHELQLREPFLPLTSATSLLLLDSPKDAEQDVYEGLTADDKRRLLGCRLEFKRTEIERLRL</sequence>
<organism evidence="11 12">
    <name type="scientific">Trypanosoma cruzi marinkellei</name>
    <dbReference type="NCBI Taxonomy" id="85056"/>
    <lineage>
        <taxon>Eukaryota</taxon>
        <taxon>Discoba</taxon>
        <taxon>Euglenozoa</taxon>
        <taxon>Kinetoplastea</taxon>
        <taxon>Metakinetoplastina</taxon>
        <taxon>Trypanosomatida</taxon>
        <taxon>Trypanosomatidae</taxon>
        <taxon>Trypanosoma</taxon>
        <taxon>Schizotrypanum</taxon>
    </lineage>
</organism>
<evidence type="ECO:0000256" key="9">
    <source>
        <dbReference type="SAM" id="MobiDB-lite"/>
    </source>
</evidence>
<feature type="compositionally biased region" description="Low complexity" evidence="9">
    <location>
        <begin position="183"/>
        <end position="195"/>
    </location>
</feature>
<name>K2MV04_TRYCR</name>
<evidence type="ECO:0000256" key="8">
    <source>
        <dbReference type="ARBA" id="ARBA00031340"/>
    </source>
</evidence>
<feature type="compositionally biased region" description="Basic and acidic residues" evidence="9">
    <location>
        <begin position="216"/>
        <end position="226"/>
    </location>
</feature>
<evidence type="ECO:0000256" key="4">
    <source>
        <dbReference type="ARBA" id="ARBA00022448"/>
    </source>
</evidence>
<dbReference type="EMBL" id="AHKC01001865">
    <property type="protein sequence ID" value="EKF39043.1"/>
    <property type="molecule type" value="Genomic_DNA"/>
</dbReference>
<reference evidence="11 12" key="1">
    <citation type="journal article" date="2012" name="BMC Genomics">
        <title>Comparative genomic analysis of human infective Trypanosoma cruzi lineages with the bat-restricted subspecies T. cruzi marinkellei.</title>
        <authorList>
            <person name="Franzen O."/>
            <person name="Talavera-Lopez C."/>
            <person name="Ochaya S."/>
            <person name="Butler C.E."/>
            <person name="Messenger L.A."/>
            <person name="Lewis M.D."/>
            <person name="Llewellyn M.S."/>
            <person name="Marinkelle C.J."/>
            <person name="Tyler K.M."/>
            <person name="Miles M.A."/>
            <person name="Andersson B."/>
        </authorList>
    </citation>
    <scope>NUCLEOTIDE SEQUENCE [LARGE SCALE GENOMIC DNA]</scope>
    <source>
        <strain evidence="11 12">B7</strain>
    </source>
</reference>
<comment type="similarity">
    <text evidence="2">Belongs to the COG4 family.</text>
</comment>
<dbReference type="GO" id="GO:0015031">
    <property type="term" value="P:protein transport"/>
    <property type="evidence" value="ECO:0007669"/>
    <property type="project" value="UniProtKB-KW"/>
</dbReference>
<comment type="subcellular location">
    <subcellularLocation>
        <location evidence="1">Golgi apparatus membrane</location>
        <topology evidence="1">Peripheral membrane protein</topology>
    </subcellularLocation>
</comment>
<feature type="compositionally biased region" description="Basic residues" evidence="9">
    <location>
        <begin position="565"/>
        <end position="574"/>
    </location>
</feature>
<gene>
    <name evidence="11" type="ORF">MOQ_000736</name>
</gene>
<evidence type="ECO:0000256" key="7">
    <source>
        <dbReference type="ARBA" id="ARBA00023136"/>
    </source>
</evidence>
<evidence type="ECO:0000313" key="11">
    <source>
        <dbReference type="EMBL" id="EKF39043.1"/>
    </source>
</evidence>
<dbReference type="AlphaFoldDB" id="K2MV04"/>